<dbReference type="PROSITE" id="PS00356">
    <property type="entry name" value="HTH_LACI_1"/>
    <property type="match status" value="1"/>
</dbReference>
<dbReference type="PANTHER" id="PTHR30146:SF153">
    <property type="entry name" value="LACTOSE OPERON REPRESSOR"/>
    <property type="match status" value="1"/>
</dbReference>
<evidence type="ECO:0000313" key="6">
    <source>
        <dbReference type="Proteomes" id="UP000516117"/>
    </source>
</evidence>
<evidence type="ECO:0000256" key="1">
    <source>
        <dbReference type="ARBA" id="ARBA00023015"/>
    </source>
</evidence>
<keyword evidence="6" id="KW-1185">Reference proteome</keyword>
<evidence type="ECO:0000313" key="5">
    <source>
        <dbReference type="EMBL" id="QNP56014.1"/>
    </source>
</evidence>
<evidence type="ECO:0000256" key="3">
    <source>
        <dbReference type="ARBA" id="ARBA00023163"/>
    </source>
</evidence>
<dbReference type="RefSeq" id="WP_187721134.1">
    <property type="nucleotide sequence ID" value="NZ_BAABBL010000029.1"/>
</dbReference>
<dbReference type="EMBL" id="CP060789">
    <property type="protein sequence ID" value="QNP56014.1"/>
    <property type="molecule type" value="Genomic_DNA"/>
</dbReference>
<dbReference type="InterPro" id="IPR028082">
    <property type="entry name" value="Peripla_BP_I"/>
</dbReference>
<keyword evidence="1" id="KW-0805">Transcription regulation</keyword>
<gene>
    <name evidence="5" type="ORF">H9L22_00250</name>
</gene>
<dbReference type="KEGG" id="tdf:H9L22_00250"/>
<dbReference type="SMART" id="SM00354">
    <property type="entry name" value="HTH_LACI"/>
    <property type="match status" value="1"/>
</dbReference>
<name>A0A7H0H648_9ACTN</name>
<dbReference type="SUPFAM" id="SSF47413">
    <property type="entry name" value="lambda repressor-like DNA-binding domains"/>
    <property type="match status" value="1"/>
</dbReference>
<dbReference type="Pfam" id="PF00356">
    <property type="entry name" value="LacI"/>
    <property type="match status" value="1"/>
</dbReference>
<proteinExistence type="predicted"/>
<dbReference type="Proteomes" id="UP000516117">
    <property type="component" value="Chromosome"/>
</dbReference>
<reference evidence="5 6" key="1">
    <citation type="submission" date="2020-08" db="EMBL/GenBank/DDBJ databases">
        <title>Genome sequence of Tessaracoccus defluvii JCM 17540T.</title>
        <authorList>
            <person name="Hyun D.-W."/>
            <person name="Bae J.-W."/>
        </authorList>
    </citation>
    <scope>NUCLEOTIDE SEQUENCE [LARGE SCALE GENOMIC DNA]</scope>
    <source>
        <strain evidence="5 6">JCM 17540</strain>
    </source>
</reference>
<evidence type="ECO:0000256" key="2">
    <source>
        <dbReference type="ARBA" id="ARBA00023125"/>
    </source>
</evidence>
<dbReference type="Gene3D" id="1.10.260.40">
    <property type="entry name" value="lambda repressor-like DNA-binding domains"/>
    <property type="match status" value="1"/>
</dbReference>
<protein>
    <submittedName>
        <fullName evidence="5">LacI family DNA-binding transcriptional regulator</fullName>
    </submittedName>
</protein>
<sequence>MGERATVRDVAAAAGVSQATVSYVLNDTPGQKISEPTRRRVLDSVARLGYTPSRAARALRSGRSRVVLIAIASVPIGENIARFIETVSDTLDEHGYAVVYRRVGDLAGFRRLVDTLDPAAVVDLSSTLPAEARAWLSTRSVPLLSSGAGGETADADDQACLGRLQVTHLAGRGHTRLGWVGPSSDTLSIFAEPRLRGVVDGCRSAGLEPPTIIRTPLTRAGSVDAIASLTTAGVTGIAAYNDEVAIGLLGAALELGHAVPGDLAIIGMDNIPLSGLVTPALTTIDLHNDATARATAQRVLAALGVQGEPTADRGGATIVLRTST</sequence>
<dbReference type="Gene3D" id="3.40.50.2300">
    <property type="match status" value="2"/>
</dbReference>
<keyword evidence="2 5" id="KW-0238">DNA-binding</keyword>
<dbReference type="InterPro" id="IPR000843">
    <property type="entry name" value="HTH_LacI"/>
</dbReference>
<dbReference type="InterPro" id="IPR010982">
    <property type="entry name" value="Lambda_DNA-bd_dom_sf"/>
</dbReference>
<dbReference type="PANTHER" id="PTHR30146">
    <property type="entry name" value="LACI-RELATED TRANSCRIPTIONAL REPRESSOR"/>
    <property type="match status" value="1"/>
</dbReference>
<keyword evidence="3" id="KW-0804">Transcription</keyword>
<feature type="domain" description="HTH lacI-type" evidence="4">
    <location>
        <begin position="5"/>
        <end position="61"/>
    </location>
</feature>
<dbReference type="CDD" id="cd01392">
    <property type="entry name" value="HTH_LacI"/>
    <property type="match status" value="1"/>
</dbReference>
<dbReference type="GO" id="GO:0003700">
    <property type="term" value="F:DNA-binding transcription factor activity"/>
    <property type="evidence" value="ECO:0007669"/>
    <property type="project" value="TreeGrafter"/>
</dbReference>
<dbReference type="Pfam" id="PF13377">
    <property type="entry name" value="Peripla_BP_3"/>
    <property type="match status" value="1"/>
</dbReference>
<dbReference type="InterPro" id="IPR046335">
    <property type="entry name" value="LacI/GalR-like_sensor"/>
</dbReference>
<dbReference type="PROSITE" id="PS50932">
    <property type="entry name" value="HTH_LACI_2"/>
    <property type="match status" value="1"/>
</dbReference>
<evidence type="ECO:0000259" key="4">
    <source>
        <dbReference type="PROSITE" id="PS50932"/>
    </source>
</evidence>
<dbReference type="AlphaFoldDB" id="A0A7H0H648"/>
<accession>A0A7H0H648</accession>
<organism evidence="5 6">
    <name type="scientific">Tessaracoccus defluvii</name>
    <dbReference type="NCBI Taxonomy" id="1285901"/>
    <lineage>
        <taxon>Bacteria</taxon>
        <taxon>Bacillati</taxon>
        <taxon>Actinomycetota</taxon>
        <taxon>Actinomycetes</taxon>
        <taxon>Propionibacteriales</taxon>
        <taxon>Propionibacteriaceae</taxon>
        <taxon>Tessaracoccus</taxon>
    </lineage>
</organism>
<dbReference type="CDD" id="cd06267">
    <property type="entry name" value="PBP1_LacI_sugar_binding-like"/>
    <property type="match status" value="1"/>
</dbReference>
<dbReference type="PRINTS" id="PR00036">
    <property type="entry name" value="HTHLACI"/>
</dbReference>
<dbReference type="SUPFAM" id="SSF53822">
    <property type="entry name" value="Periplasmic binding protein-like I"/>
    <property type="match status" value="1"/>
</dbReference>
<dbReference type="GO" id="GO:0000976">
    <property type="term" value="F:transcription cis-regulatory region binding"/>
    <property type="evidence" value="ECO:0007669"/>
    <property type="project" value="TreeGrafter"/>
</dbReference>